<proteinExistence type="predicted"/>
<gene>
    <name evidence="1" type="ORF">S01H4_24754</name>
</gene>
<dbReference type="SUPFAM" id="SSF56281">
    <property type="entry name" value="Metallo-hydrolase/oxidoreductase"/>
    <property type="match status" value="1"/>
</dbReference>
<organism evidence="1">
    <name type="scientific">marine sediment metagenome</name>
    <dbReference type="NCBI Taxonomy" id="412755"/>
    <lineage>
        <taxon>unclassified sequences</taxon>
        <taxon>metagenomes</taxon>
        <taxon>ecological metagenomes</taxon>
    </lineage>
</organism>
<dbReference type="AlphaFoldDB" id="X1BUZ9"/>
<accession>X1BUZ9</accession>
<reference evidence="1" key="1">
    <citation type="journal article" date="2014" name="Front. Microbiol.">
        <title>High frequency of phylogenetically diverse reductive dehalogenase-homologous genes in deep subseafloor sedimentary metagenomes.</title>
        <authorList>
            <person name="Kawai M."/>
            <person name="Futagami T."/>
            <person name="Toyoda A."/>
            <person name="Takaki Y."/>
            <person name="Nishi S."/>
            <person name="Hori S."/>
            <person name="Arai W."/>
            <person name="Tsubouchi T."/>
            <person name="Morono Y."/>
            <person name="Uchiyama I."/>
            <person name="Ito T."/>
            <person name="Fujiyama A."/>
            <person name="Inagaki F."/>
            <person name="Takami H."/>
        </authorList>
    </citation>
    <scope>NUCLEOTIDE SEQUENCE</scope>
    <source>
        <strain evidence="1">Expedition CK06-06</strain>
    </source>
</reference>
<protein>
    <recommendedName>
        <fullName evidence="2">Metallo-beta-lactamase domain-containing protein</fullName>
    </recommendedName>
</protein>
<dbReference type="PANTHER" id="PTHR43694:SF1">
    <property type="entry name" value="RIBONUCLEASE J"/>
    <property type="match status" value="1"/>
</dbReference>
<dbReference type="EMBL" id="BART01011676">
    <property type="protein sequence ID" value="GAG87998.1"/>
    <property type="molecule type" value="Genomic_DNA"/>
</dbReference>
<dbReference type="Gene3D" id="3.60.15.10">
    <property type="entry name" value="Ribonuclease Z/Hydroxyacylglutathione hydrolase-like"/>
    <property type="match status" value="1"/>
</dbReference>
<name>X1BUZ9_9ZZZZ</name>
<dbReference type="InterPro" id="IPR036866">
    <property type="entry name" value="RibonucZ/Hydroxyglut_hydro"/>
</dbReference>
<comment type="caution">
    <text evidence="1">The sequence shown here is derived from an EMBL/GenBank/DDBJ whole genome shotgun (WGS) entry which is preliminary data.</text>
</comment>
<sequence>MYTGVFTKKIISAYFKCSKVSISNNYGGLEWNLFRTGDVLDIKGLKIIPVHVDHSIPAAYGFIIKTSKGNIVYTGDFRMHGPLSAMTQDFLGEITNESLDKIDILICEGTHIHRGAIESENNVEKNIEQLFLENPFDFFLVKYDRLDWDRFRTFS</sequence>
<evidence type="ECO:0000313" key="1">
    <source>
        <dbReference type="EMBL" id="GAG87998.1"/>
    </source>
</evidence>
<dbReference type="PANTHER" id="PTHR43694">
    <property type="entry name" value="RIBONUCLEASE J"/>
    <property type="match status" value="1"/>
</dbReference>
<evidence type="ECO:0008006" key="2">
    <source>
        <dbReference type="Google" id="ProtNLM"/>
    </source>
</evidence>